<dbReference type="Ensembl" id="ENSPRET00000005652.1">
    <property type="protein sequence ID" value="ENSPREP00000005577.1"/>
    <property type="gene ID" value="ENSPREG00000003878.1"/>
</dbReference>
<dbReference type="PANTHER" id="PTHR48482:SF5">
    <property type="entry name" value="INTERLEUKIN-10"/>
    <property type="match status" value="1"/>
</dbReference>
<dbReference type="Gene3D" id="1.20.1250.10">
    <property type="match status" value="1"/>
</dbReference>
<dbReference type="InterPro" id="IPR009079">
    <property type="entry name" value="4_helix_cytokine-like_core"/>
</dbReference>
<dbReference type="STRING" id="8081.ENSPREP00000005577"/>
<dbReference type="CTD" id="3586"/>
<dbReference type="GO" id="GO:0005615">
    <property type="term" value="C:extracellular space"/>
    <property type="evidence" value="ECO:0007669"/>
    <property type="project" value="UniProtKB-UniRule"/>
</dbReference>
<dbReference type="PRINTS" id="PR01294">
    <property type="entry name" value="INTRLEUKIN10"/>
</dbReference>
<keyword evidence="7 8" id="KW-1015">Disulfide bond</keyword>
<dbReference type="SMART" id="SM00188">
    <property type="entry name" value="IL10"/>
    <property type="match status" value="1"/>
</dbReference>
<keyword evidence="11" id="KW-1185">Reference proteome</keyword>
<proteinExistence type="inferred from homology"/>
<dbReference type="SUPFAM" id="SSF47266">
    <property type="entry name" value="4-helical cytokines"/>
    <property type="match status" value="1"/>
</dbReference>
<sequence>MHFSALKKHPPKEHFCVFCPLGNPLSRPCVQLPRGSTFLQRFSVLSSSMSPQLLSVLVLLSSVFSACCSPVCHDQCCRFVEEFPVRVQRLREDYRRIRGFYESNDDLDKALLDQSVEDAFKSHFACEAMNSILEFYLSTVLPTAVASVTIDTTLKTHVESIQLIFDELKRDVHRCRKVFECKKPFDIRNLNSTYTEMESKGVFKAMGELDLLFNYIETYLASQRKRNSQ</sequence>
<dbReference type="GO" id="GO:0042742">
    <property type="term" value="P:defense response to bacterium"/>
    <property type="evidence" value="ECO:0007669"/>
    <property type="project" value="Ensembl"/>
</dbReference>
<comment type="subunit">
    <text evidence="3">Homodimer. Interacts with IL10RA and IL10RB.</text>
</comment>
<dbReference type="InterPro" id="IPR000098">
    <property type="entry name" value="IL-10"/>
</dbReference>
<evidence type="ECO:0000313" key="11">
    <source>
        <dbReference type="Proteomes" id="UP000242638"/>
    </source>
</evidence>
<name>A0A3P9N7Q2_POERE</name>
<accession>A0A3P9N7Q2</accession>
<evidence type="ECO:0000256" key="6">
    <source>
        <dbReference type="ARBA" id="ARBA00022729"/>
    </source>
</evidence>
<reference evidence="11" key="1">
    <citation type="submission" date="2013-11" db="EMBL/GenBank/DDBJ databases">
        <title>The genomic landscape of the Guanapo guppy.</title>
        <authorList>
            <person name="Kuenstner A."/>
            <person name="Dreyer C."/>
        </authorList>
    </citation>
    <scope>NUCLEOTIDE SEQUENCE</scope>
    <source>
        <strain evidence="11">Guanapo</strain>
    </source>
</reference>
<dbReference type="Proteomes" id="UP000242638">
    <property type="component" value="Unassembled WGS sequence"/>
</dbReference>
<reference evidence="10" key="2">
    <citation type="submission" date="2025-08" db="UniProtKB">
        <authorList>
            <consortium name="Ensembl"/>
        </authorList>
    </citation>
    <scope>IDENTIFICATION</scope>
    <source>
        <strain evidence="10">Guanapo</strain>
    </source>
</reference>
<dbReference type="InterPro" id="IPR020443">
    <property type="entry name" value="IL-10/19/20/24/26"/>
</dbReference>
<dbReference type="KEGG" id="pret:103464871"/>
<dbReference type="GeneID" id="103464871"/>
<feature type="disulfide bond" evidence="8">
    <location>
        <begin position="77"/>
        <end position="175"/>
    </location>
</feature>
<keyword evidence="5 9" id="KW-0964">Secreted</keyword>
<evidence type="ECO:0000256" key="1">
    <source>
        <dbReference type="ARBA" id="ARBA00004613"/>
    </source>
</evidence>
<comment type="function">
    <text evidence="9">Immune regulatory cytokine.</text>
</comment>
<evidence type="ECO:0000256" key="4">
    <source>
        <dbReference type="ARBA" id="ARBA00022514"/>
    </source>
</evidence>
<keyword evidence="6" id="KW-0732">Signal</keyword>
<dbReference type="GO" id="GO:0032496">
    <property type="term" value="P:response to lipopolysaccharide"/>
    <property type="evidence" value="ECO:0007669"/>
    <property type="project" value="Ensembl"/>
</dbReference>
<organism evidence="10 11">
    <name type="scientific">Poecilia reticulata</name>
    <name type="common">Guppy</name>
    <name type="synonym">Acanthophacelus reticulatus</name>
    <dbReference type="NCBI Taxonomy" id="8081"/>
    <lineage>
        <taxon>Eukaryota</taxon>
        <taxon>Metazoa</taxon>
        <taxon>Chordata</taxon>
        <taxon>Craniata</taxon>
        <taxon>Vertebrata</taxon>
        <taxon>Euteleostomi</taxon>
        <taxon>Actinopterygii</taxon>
        <taxon>Neopterygii</taxon>
        <taxon>Teleostei</taxon>
        <taxon>Neoteleostei</taxon>
        <taxon>Acanthomorphata</taxon>
        <taxon>Ovalentaria</taxon>
        <taxon>Atherinomorphae</taxon>
        <taxon>Cyprinodontiformes</taxon>
        <taxon>Poeciliidae</taxon>
        <taxon>Poeciliinae</taxon>
        <taxon>Poecilia</taxon>
    </lineage>
</organism>
<dbReference type="GO" id="GO:0008593">
    <property type="term" value="P:regulation of Notch signaling pathway"/>
    <property type="evidence" value="ECO:0007669"/>
    <property type="project" value="Ensembl"/>
</dbReference>
<evidence type="ECO:0000256" key="7">
    <source>
        <dbReference type="ARBA" id="ARBA00023157"/>
    </source>
</evidence>
<dbReference type="OrthoDB" id="9931894at2759"/>
<dbReference type="GeneTree" id="ENSGT00950000183124"/>
<evidence type="ECO:0000313" key="10">
    <source>
        <dbReference type="Ensembl" id="ENSPREP00000005577.1"/>
    </source>
</evidence>
<dbReference type="GO" id="GO:0006955">
    <property type="term" value="P:immune response"/>
    <property type="evidence" value="ECO:0007669"/>
    <property type="project" value="Ensembl"/>
</dbReference>
<dbReference type="PANTHER" id="PTHR48482">
    <property type="entry name" value="INTERLEUKIN-19-RELATED"/>
    <property type="match status" value="1"/>
</dbReference>
<evidence type="ECO:0000256" key="2">
    <source>
        <dbReference type="ARBA" id="ARBA00008813"/>
    </source>
</evidence>
<reference evidence="10" key="3">
    <citation type="submission" date="2025-09" db="UniProtKB">
        <authorList>
            <consortium name="Ensembl"/>
        </authorList>
    </citation>
    <scope>IDENTIFICATION</scope>
    <source>
        <strain evidence="10">Guanapo</strain>
    </source>
</reference>
<evidence type="ECO:0000256" key="9">
    <source>
        <dbReference type="RuleBase" id="RU368043"/>
    </source>
</evidence>
<dbReference type="GO" id="GO:0050728">
    <property type="term" value="P:negative regulation of inflammatory response"/>
    <property type="evidence" value="ECO:0007669"/>
    <property type="project" value="Ensembl"/>
</dbReference>
<dbReference type="OMA" id="CHRFFTC"/>
<dbReference type="RefSeq" id="XP_008407467.1">
    <property type="nucleotide sequence ID" value="XM_008409245.2"/>
</dbReference>
<evidence type="ECO:0000256" key="8">
    <source>
        <dbReference type="PIRSR" id="PIRSR620443-50"/>
    </source>
</evidence>
<keyword evidence="4 9" id="KW-0202">Cytokine</keyword>
<comment type="subcellular location">
    <subcellularLocation>
        <location evidence="1 9">Secreted</location>
    </subcellularLocation>
</comment>
<evidence type="ECO:0000256" key="3">
    <source>
        <dbReference type="ARBA" id="ARBA00011144"/>
    </source>
</evidence>
<dbReference type="GO" id="GO:0005125">
    <property type="term" value="F:cytokine activity"/>
    <property type="evidence" value="ECO:0007669"/>
    <property type="project" value="UniProtKB-UniRule"/>
</dbReference>
<evidence type="ECO:0000256" key="5">
    <source>
        <dbReference type="ARBA" id="ARBA00022525"/>
    </source>
</evidence>
<feature type="disulfide bond" evidence="8">
    <location>
        <begin position="126"/>
        <end position="181"/>
    </location>
</feature>
<dbReference type="GO" id="GO:1905298">
    <property type="term" value="P:regulation of intestinal epithelial cell development"/>
    <property type="evidence" value="ECO:0007669"/>
    <property type="project" value="Ensembl"/>
</dbReference>
<dbReference type="AlphaFoldDB" id="A0A3P9N7Q2"/>
<dbReference type="Bgee" id="ENSPREG00000003878">
    <property type="expression patterns" value="Expressed in caudal fin and 1 other cell type or tissue"/>
</dbReference>
<dbReference type="GO" id="GO:0001817">
    <property type="term" value="P:regulation of cytokine production"/>
    <property type="evidence" value="ECO:0007669"/>
    <property type="project" value="UniProtKB-ARBA"/>
</dbReference>
<dbReference type="Pfam" id="PF00726">
    <property type="entry name" value="IL10"/>
    <property type="match status" value="1"/>
</dbReference>
<protein>
    <recommendedName>
        <fullName evidence="9">Interleukin family protein</fullName>
    </recommendedName>
</protein>
<comment type="similarity">
    <text evidence="2 9">Belongs to the IL-10 family.</text>
</comment>